<sequence>MIRTPILAGVFTALFSAPCGAAAQTDAQAVRVSDATGPAQPAAGIVNLDPLTVSGPQPGPGLWRVSRGEHDLWILGALSPLPEGITWNADSVVDLVGQSQEVLWGPRFVVDADVGFFRKLSLGYGMLKAEKNPDGATLEDVLSPELYARWAAAKQRYLPRDRGIERKRPMVAAREVFLAAIGEADLGFPKIISPPIRAVTQADGIKETTPKVSVKIEDPAGAIKDVRRMSLNDSACLEATLDAIDRLLPRMITNANAWATGDLAQIRFDQLDRRNNTCADVFSNAEFSRKWGIPDIRASTRDEWLRAAEASLAKNTTTFAVLPLEDLVAPDGYVARLRALGYEIDAP</sequence>
<dbReference type="InterPro" id="IPR002816">
    <property type="entry name" value="TraB/PrgY/GumN_fam"/>
</dbReference>
<dbReference type="Proteomes" id="UP000594059">
    <property type="component" value="Chromosome"/>
</dbReference>
<feature type="chain" id="PRO_5032417589" evidence="1">
    <location>
        <begin position="22"/>
        <end position="347"/>
    </location>
</feature>
<dbReference type="AlphaFoldDB" id="A0A7S6UFC2"/>
<evidence type="ECO:0000313" key="3">
    <source>
        <dbReference type="Proteomes" id="UP000594059"/>
    </source>
</evidence>
<evidence type="ECO:0000256" key="1">
    <source>
        <dbReference type="SAM" id="SignalP"/>
    </source>
</evidence>
<protein>
    <submittedName>
        <fullName evidence="2">TraB/GumN family protein</fullName>
    </submittedName>
</protein>
<dbReference type="Pfam" id="PF01963">
    <property type="entry name" value="TraB_PrgY_gumN"/>
    <property type="match status" value="1"/>
</dbReference>
<keyword evidence="1" id="KW-0732">Signal</keyword>
<name>A0A7S6UFC2_9GAMM</name>
<feature type="signal peptide" evidence="1">
    <location>
        <begin position="1"/>
        <end position="21"/>
    </location>
</feature>
<keyword evidence="3" id="KW-1185">Reference proteome</keyword>
<proteinExistence type="predicted"/>
<dbReference type="EMBL" id="CP063656">
    <property type="protein sequence ID" value="QOW19256.1"/>
    <property type="molecule type" value="Genomic_DNA"/>
</dbReference>
<evidence type="ECO:0000313" key="2">
    <source>
        <dbReference type="EMBL" id="QOW19256.1"/>
    </source>
</evidence>
<dbReference type="RefSeq" id="WP_193984638.1">
    <property type="nucleotide sequence ID" value="NZ_CP063656.1"/>
</dbReference>
<dbReference type="KEGG" id="lcic:INQ41_11580"/>
<accession>A0A7S6UFC2</accession>
<dbReference type="CDD" id="cd14788">
    <property type="entry name" value="GumN"/>
    <property type="match status" value="1"/>
</dbReference>
<organism evidence="2 3">
    <name type="scientific">Novilysobacter ciconiae</name>
    <dbReference type="NCBI Taxonomy" id="2781022"/>
    <lineage>
        <taxon>Bacteria</taxon>
        <taxon>Pseudomonadati</taxon>
        <taxon>Pseudomonadota</taxon>
        <taxon>Gammaproteobacteria</taxon>
        <taxon>Lysobacterales</taxon>
        <taxon>Lysobacteraceae</taxon>
        <taxon>Novilysobacter</taxon>
    </lineage>
</organism>
<gene>
    <name evidence="2" type="ORF">INQ41_11580</name>
</gene>
<reference evidence="2 3" key="1">
    <citation type="submission" date="2020-10" db="EMBL/GenBank/DDBJ databases">
        <title>complete genome sequencing of Lysobacter sp. H21R20.</title>
        <authorList>
            <person name="Bae J.-W."/>
            <person name="Lee S.-Y."/>
        </authorList>
    </citation>
    <scope>NUCLEOTIDE SEQUENCE [LARGE SCALE GENOMIC DNA]</scope>
    <source>
        <strain evidence="2 3">H21R20</strain>
    </source>
</reference>